<name>A0ACC0P621_RHOML</name>
<keyword evidence="2" id="KW-1185">Reference proteome</keyword>
<protein>
    <submittedName>
        <fullName evidence="1">Uncharacterized protein</fullName>
    </submittedName>
</protein>
<proteinExistence type="predicted"/>
<sequence>MYASKQKPYKLAQSKPKAHTHLESKPQTALIPISPAKPQNQKLKGTVSLKEKSNSNTIYSTVASIAIDLGLEDNSSTHQTASVDKLPRKPPDINSLAASTYHEYARATEHNVALQSETVARTRDRSNSPNPHSPVDGGVRNDDQNQRCVTRRYGQPRCGEEVILAEGEDHQ</sequence>
<evidence type="ECO:0000313" key="1">
    <source>
        <dbReference type="EMBL" id="KAI8560157.1"/>
    </source>
</evidence>
<reference evidence="1" key="1">
    <citation type="submission" date="2022-02" db="EMBL/GenBank/DDBJ databases">
        <title>Plant Genome Project.</title>
        <authorList>
            <person name="Zhang R.-G."/>
        </authorList>
    </citation>
    <scope>NUCLEOTIDE SEQUENCE</scope>
    <source>
        <strain evidence="1">AT1</strain>
    </source>
</reference>
<gene>
    <name evidence="1" type="ORF">RHMOL_Rhmol04G0234200</name>
</gene>
<dbReference type="EMBL" id="CM046391">
    <property type="protein sequence ID" value="KAI8560157.1"/>
    <property type="molecule type" value="Genomic_DNA"/>
</dbReference>
<comment type="caution">
    <text evidence="1">The sequence shown here is derived from an EMBL/GenBank/DDBJ whole genome shotgun (WGS) entry which is preliminary data.</text>
</comment>
<evidence type="ECO:0000313" key="2">
    <source>
        <dbReference type="Proteomes" id="UP001062846"/>
    </source>
</evidence>
<dbReference type="Proteomes" id="UP001062846">
    <property type="component" value="Chromosome 4"/>
</dbReference>
<accession>A0ACC0P621</accession>
<organism evidence="1 2">
    <name type="scientific">Rhododendron molle</name>
    <name type="common">Chinese azalea</name>
    <name type="synonym">Azalea mollis</name>
    <dbReference type="NCBI Taxonomy" id="49168"/>
    <lineage>
        <taxon>Eukaryota</taxon>
        <taxon>Viridiplantae</taxon>
        <taxon>Streptophyta</taxon>
        <taxon>Embryophyta</taxon>
        <taxon>Tracheophyta</taxon>
        <taxon>Spermatophyta</taxon>
        <taxon>Magnoliopsida</taxon>
        <taxon>eudicotyledons</taxon>
        <taxon>Gunneridae</taxon>
        <taxon>Pentapetalae</taxon>
        <taxon>asterids</taxon>
        <taxon>Ericales</taxon>
        <taxon>Ericaceae</taxon>
        <taxon>Ericoideae</taxon>
        <taxon>Rhodoreae</taxon>
        <taxon>Rhododendron</taxon>
    </lineage>
</organism>